<name>A0A6H5G105_9HEMI</name>
<keyword evidence="2" id="KW-1185">Reference proteome</keyword>
<proteinExistence type="predicted"/>
<protein>
    <submittedName>
        <fullName evidence="1">Uncharacterized protein</fullName>
    </submittedName>
</protein>
<accession>A0A6H5G105</accession>
<evidence type="ECO:0000313" key="1">
    <source>
        <dbReference type="EMBL" id="CAA9995406.1"/>
    </source>
</evidence>
<dbReference type="EMBL" id="CADCXU010003297">
    <property type="protein sequence ID" value="CAA9995406.1"/>
    <property type="molecule type" value="Genomic_DNA"/>
</dbReference>
<evidence type="ECO:0000313" key="2">
    <source>
        <dbReference type="Proteomes" id="UP000479000"/>
    </source>
</evidence>
<dbReference type="AlphaFoldDB" id="A0A6H5G105"/>
<sequence length="103" mass="11292">MQSWLKPVTWRQSIELVQSALEFSVELERHGMLVYCARTCDTRPIRDAIPQLDTPTSGRRDSIIESSFIPMSLGGPGLSHSSDTALSQALMSNFSKGGLLGPQ</sequence>
<feature type="non-terminal residue" evidence="1">
    <location>
        <position position="103"/>
    </location>
</feature>
<dbReference type="Proteomes" id="UP000479000">
    <property type="component" value="Unassembled WGS sequence"/>
</dbReference>
<reference evidence="1 2" key="1">
    <citation type="submission" date="2020-02" db="EMBL/GenBank/DDBJ databases">
        <authorList>
            <person name="Ferguson B K."/>
        </authorList>
    </citation>
    <scope>NUCLEOTIDE SEQUENCE [LARGE SCALE GENOMIC DNA]</scope>
</reference>
<gene>
    <name evidence="1" type="ORF">NTEN_LOCUS2197</name>
</gene>
<organism evidence="1 2">
    <name type="scientific">Nesidiocoris tenuis</name>
    <dbReference type="NCBI Taxonomy" id="355587"/>
    <lineage>
        <taxon>Eukaryota</taxon>
        <taxon>Metazoa</taxon>
        <taxon>Ecdysozoa</taxon>
        <taxon>Arthropoda</taxon>
        <taxon>Hexapoda</taxon>
        <taxon>Insecta</taxon>
        <taxon>Pterygota</taxon>
        <taxon>Neoptera</taxon>
        <taxon>Paraneoptera</taxon>
        <taxon>Hemiptera</taxon>
        <taxon>Heteroptera</taxon>
        <taxon>Panheteroptera</taxon>
        <taxon>Cimicomorpha</taxon>
        <taxon>Miridae</taxon>
        <taxon>Dicyphina</taxon>
        <taxon>Nesidiocoris</taxon>
    </lineage>
</organism>